<evidence type="ECO:0000259" key="1">
    <source>
        <dbReference type="Pfam" id="PF00814"/>
    </source>
</evidence>
<dbReference type="InterPro" id="IPR022496">
    <property type="entry name" value="T6A_TsaB"/>
</dbReference>
<reference evidence="2" key="2">
    <citation type="journal article" date="2015" name="Genome Announc.">
        <title>Draft Genome Sequence of Filamentous Marine Cyanobacterium Lyngbya confervoides Strain BDU141951.</title>
        <authorList>
            <person name="Chandrababunaidu M.M."/>
            <person name="Sen D."/>
            <person name="Tripathy S."/>
        </authorList>
    </citation>
    <scope>NUCLEOTIDE SEQUENCE</scope>
    <source>
        <strain evidence="2">BDU141951</strain>
    </source>
</reference>
<feature type="domain" description="Gcp-like" evidence="1">
    <location>
        <begin position="52"/>
        <end position="172"/>
    </location>
</feature>
<dbReference type="Pfam" id="PF00814">
    <property type="entry name" value="TsaD"/>
    <property type="match status" value="1"/>
</dbReference>
<evidence type="ECO:0000313" key="2">
    <source>
        <dbReference type="EMBL" id="NEV69160.1"/>
    </source>
</evidence>
<dbReference type="NCBIfam" id="TIGR03725">
    <property type="entry name" value="T6A_YeaZ"/>
    <property type="match status" value="1"/>
</dbReference>
<sequence length="211" mass="22991">MIGLAIHTSSPELGLALHDFEQGTERSQVWPLGRDLTAYLHDCLADFLSPYAWSDIAYLSVAKGPGGFTGTRIGVVVARTLAQQLQVPLFGVSSFAAIAQHYQLTAPSRPEGLDQIAVSLRAQRGEIFGAIYQAQPPVIAPVLPETLYSQAGWEAKLKHWTMPHHYIAAQEGLAHTVSGVLSLAQQSWQTGDRPPWSSVLPFYGQHPVRQA</sequence>
<gene>
    <name evidence="2" type="primary">tsaB</name>
    <name evidence="2" type="ORF">QQ91_018830</name>
</gene>
<organism evidence="2">
    <name type="scientific">Lyngbya confervoides BDU141951</name>
    <dbReference type="NCBI Taxonomy" id="1574623"/>
    <lineage>
        <taxon>Bacteria</taxon>
        <taxon>Bacillati</taxon>
        <taxon>Cyanobacteriota</taxon>
        <taxon>Cyanophyceae</taxon>
        <taxon>Oscillatoriophycideae</taxon>
        <taxon>Oscillatoriales</taxon>
        <taxon>Microcoleaceae</taxon>
        <taxon>Lyngbya</taxon>
    </lineage>
</organism>
<proteinExistence type="predicted"/>
<dbReference type="AlphaFoldDB" id="A0A0C1Y6A9"/>
<reference evidence="2" key="1">
    <citation type="submission" date="2014-11" db="EMBL/GenBank/DDBJ databases">
        <authorList>
            <person name="Malar M.C."/>
            <person name="Sen D."/>
            <person name="Tripathy S."/>
        </authorList>
    </citation>
    <scope>NUCLEOTIDE SEQUENCE</scope>
    <source>
        <strain evidence="2">BDU141951</strain>
    </source>
</reference>
<dbReference type="Gene3D" id="3.30.420.40">
    <property type="match status" value="1"/>
</dbReference>
<comment type="caution">
    <text evidence="2">The sequence shown here is derived from an EMBL/GenBank/DDBJ whole genome shotgun (WGS) entry which is preliminary data.</text>
</comment>
<dbReference type="EMBL" id="JTHE02000003">
    <property type="protein sequence ID" value="NEV69160.1"/>
    <property type="molecule type" value="Genomic_DNA"/>
</dbReference>
<dbReference type="InterPro" id="IPR043129">
    <property type="entry name" value="ATPase_NBD"/>
</dbReference>
<accession>A0A0C1Y6A9</accession>
<protein>
    <submittedName>
        <fullName evidence="2">tRNA (Adenosine(37)-N6)-threonylcarbamoyltransferase complex dimerization subunit type 1 TsaB</fullName>
    </submittedName>
</protein>
<dbReference type="InterPro" id="IPR000905">
    <property type="entry name" value="Gcp-like_dom"/>
</dbReference>
<name>A0A0C1Y6A9_9CYAN</name>
<dbReference type="SUPFAM" id="SSF53067">
    <property type="entry name" value="Actin-like ATPase domain"/>
    <property type="match status" value="1"/>
</dbReference>
<reference evidence="2" key="3">
    <citation type="submission" date="2020-02" db="EMBL/GenBank/DDBJ databases">
        <authorList>
            <person name="Sarangi A.N."/>
            <person name="Ghosh S."/>
            <person name="Mukherjee M."/>
            <person name="Tripathy S."/>
        </authorList>
    </citation>
    <scope>NUCLEOTIDE SEQUENCE</scope>
    <source>
        <strain evidence="2">BDU141951</strain>
    </source>
</reference>
<dbReference type="GO" id="GO:0002949">
    <property type="term" value="P:tRNA threonylcarbamoyladenosine modification"/>
    <property type="evidence" value="ECO:0007669"/>
    <property type="project" value="InterPro"/>
</dbReference>